<dbReference type="Gene3D" id="2.70.98.10">
    <property type="match status" value="1"/>
</dbReference>
<dbReference type="InterPro" id="IPR041371">
    <property type="entry name" value="GH92_N"/>
</dbReference>
<dbReference type="GO" id="GO:0030246">
    <property type="term" value="F:carbohydrate binding"/>
    <property type="evidence" value="ECO:0007669"/>
    <property type="project" value="InterPro"/>
</dbReference>
<dbReference type="EMBL" id="CP015402">
    <property type="protein sequence ID" value="ANU63434.1"/>
    <property type="molecule type" value="Genomic_DNA"/>
</dbReference>
<sequence>MNRLFITTISLGLLTAACGTSGTHGDSDYTAYVDPFIGTGGHGHTFPGPVVPHAMIQPGPDTRINGWDACSGYHYSDSLINGFTQSHLSGTGCADYGDFLIMPTVGKQIINPQIDTLQNRPFASEFSHADEIARPGYYSTYLQRYGVKAEITSTERAALYRFTFPQSDDAGFIVDLDYSIQNQTNLDMKIEFEGDTAIRAYKMSEYWAFNQQLSMYAVFSKPFTHETVNDTVLNSKGEKQIRCKALLKFPDTSKDEIVYVKVGVSAVDWDGAKKNLMAEIPGWEFDAVRDAAKDKWNSYLATIDITADNTDKEIFYTAMYHAAIAPGLFMDVDGRYLGMDRKIHQGDTAKPVYTIFSLWDTHRALHPLLTIIDPQLNNEFINSLLLKYDEGGLLPMWELAGNYTATMTGYHAVSLMADAVSKGIADFDIEKACRAGVRSSVYDTTGIITPEKVKLALMPKSKEYKNTLGFIPWNKEFESVAKGLEYAYNDWCISKLAEAAGDSAVAASYAVKGDAYRQYFDPVTRFMRGKDEKGKWHEPFNPRASNHREDDYCEGTAWQWTWFVPHDVDGLMTLMGGPDKFAEKLDSLFNADSTLEGELVSADISGLIGQYAHGNEPSHHIIHLYNYAGRPERTQELIDQVLKEQYRADTDGLSGNEDCGQMSAWYILNSLGFYQVCPGVPVYSIGRPWFPHAVVNLPGGKKIEIKVNNYSKDNKYIKSVKLNGKTLDRPFFNHSDIANGAIFEYDMSATPA</sequence>
<dbReference type="PANTHER" id="PTHR12143">
    <property type="entry name" value="PEPTIDE N-GLYCANASE PNGASE -RELATED"/>
    <property type="match status" value="1"/>
</dbReference>
<dbReference type="PANTHER" id="PTHR12143:SF39">
    <property type="entry name" value="SECRETED PROTEIN"/>
    <property type="match status" value="1"/>
</dbReference>
<dbReference type="GO" id="GO:0000224">
    <property type="term" value="F:peptide-N4-(N-acetyl-beta-glucosaminyl)asparagine amidase activity"/>
    <property type="evidence" value="ECO:0007669"/>
    <property type="project" value="TreeGrafter"/>
</dbReference>
<dbReference type="OrthoDB" id="9762711at2"/>
<name>A0A1B1S9G6_9BACT</name>
<dbReference type="InterPro" id="IPR008928">
    <property type="entry name" value="6-hairpin_glycosidase_sf"/>
</dbReference>
<evidence type="ECO:0000259" key="5">
    <source>
        <dbReference type="Pfam" id="PF17678"/>
    </source>
</evidence>
<reference evidence="7" key="1">
    <citation type="submission" date="2016-04" db="EMBL/GenBank/DDBJ databases">
        <title>Complete Genome Sequences of Twelve Strains of a Stable Defined Moderately Diverse Mouse Microbiota 2 (sDMDMm2).</title>
        <authorList>
            <person name="Uchimura Y."/>
            <person name="Wyss M."/>
            <person name="Brugiroux S."/>
            <person name="Limenitakis J.P."/>
            <person name="Stecher B."/>
            <person name="McCoy K.D."/>
            <person name="Macpherson A.J."/>
        </authorList>
    </citation>
    <scope>NUCLEOTIDE SEQUENCE [LARGE SCALE GENOMIC DNA]</scope>
    <source>
        <strain evidence="7">YL27</strain>
    </source>
</reference>
<dbReference type="InterPro" id="IPR005887">
    <property type="entry name" value="GH92_a_mannosidase_put"/>
</dbReference>
<proteinExistence type="predicted"/>
<keyword evidence="3" id="KW-0106">Calcium</keyword>
<protein>
    <submittedName>
        <fullName evidence="6">Alpha-mannosidase</fullName>
    </submittedName>
</protein>
<dbReference type="NCBIfam" id="TIGR01180">
    <property type="entry name" value="aman2_put"/>
    <property type="match status" value="1"/>
</dbReference>
<dbReference type="Gene3D" id="1.20.1050.60">
    <property type="entry name" value="alpha-1,2-mannosidase"/>
    <property type="match status" value="1"/>
</dbReference>
<dbReference type="InterPro" id="IPR012939">
    <property type="entry name" value="Glyco_hydro_92"/>
</dbReference>
<dbReference type="AlphaFoldDB" id="A0A1B1S9G6"/>
<dbReference type="PROSITE" id="PS51257">
    <property type="entry name" value="PROKAR_LIPOPROTEIN"/>
    <property type="match status" value="1"/>
</dbReference>
<accession>A0A1B1S9G6</accession>
<evidence type="ECO:0000259" key="4">
    <source>
        <dbReference type="Pfam" id="PF07971"/>
    </source>
</evidence>
<dbReference type="GeneID" id="65536536"/>
<dbReference type="Gene3D" id="3.30.2080.10">
    <property type="entry name" value="GH92 mannosidase domain"/>
    <property type="match status" value="1"/>
</dbReference>
<dbReference type="GO" id="GO:0005829">
    <property type="term" value="C:cytosol"/>
    <property type="evidence" value="ECO:0007669"/>
    <property type="project" value="TreeGrafter"/>
</dbReference>
<dbReference type="Pfam" id="PF07971">
    <property type="entry name" value="Glyco_hydro_92"/>
    <property type="match status" value="1"/>
</dbReference>
<comment type="cofactor">
    <cofactor evidence="1">
        <name>Ca(2+)</name>
        <dbReference type="ChEBI" id="CHEBI:29108"/>
    </cofactor>
</comment>
<feature type="domain" description="Glycosyl hydrolase family 92" evidence="4">
    <location>
        <begin position="271"/>
        <end position="748"/>
    </location>
</feature>
<dbReference type="Proteomes" id="UP000186351">
    <property type="component" value="Chromosome"/>
</dbReference>
<dbReference type="InterPro" id="IPR014718">
    <property type="entry name" value="GH-type_carb-bd"/>
</dbReference>
<evidence type="ECO:0000313" key="7">
    <source>
        <dbReference type="Proteomes" id="UP000186351"/>
    </source>
</evidence>
<dbReference type="GO" id="GO:0006516">
    <property type="term" value="P:glycoprotein catabolic process"/>
    <property type="evidence" value="ECO:0007669"/>
    <property type="project" value="TreeGrafter"/>
</dbReference>
<dbReference type="Gene3D" id="1.20.1610.10">
    <property type="entry name" value="alpha-1,2-mannosidases domains"/>
    <property type="match status" value="1"/>
</dbReference>
<evidence type="ECO:0000256" key="2">
    <source>
        <dbReference type="ARBA" id="ARBA00011245"/>
    </source>
</evidence>
<dbReference type="KEGG" id="pary:A4V02_06675"/>
<comment type="subunit">
    <text evidence="2">Monomer.</text>
</comment>
<dbReference type="STRING" id="1796646.A4V02_06675"/>
<dbReference type="Pfam" id="PF17678">
    <property type="entry name" value="Glyco_hydro_92N"/>
    <property type="match status" value="1"/>
</dbReference>
<accession>A0A1Z2XJ64</accession>
<dbReference type="InterPro" id="IPR050883">
    <property type="entry name" value="PNGase"/>
</dbReference>
<dbReference type="FunFam" id="3.30.2080.10:FF:000001">
    <property type="entry name" value="Alpha-1,2-mannosidase subfamily"/>
    <property type="match status" value="1"/>
</dbReference>
<dbReference type="GO" id="GO:0005975">
    <property type="term" value="P:carbohydrate metabolic process"/>
    <property type="evidence" value="ECO:0007669"/>
    <property type="project" value="InterPro"/>
</dbReference>
<keyword evidence="7" id="KW-1185">Reference proteome</keyword>
<evidence type="ECO:0000313" key="6">
    <source>
        <dbReference type="EMBL" id="ANU63434.1"/>
    </source>
</evidence>
<evidence type="ECO:0000256" key="1">
    <source>
        <dbReference type="ARBA" id="ARBA00001913"/>
    </source>
</evidence>
<dbReference type="SUPFAM" id="SSF48208">
    <property type="entry name" value="Six-hairpin glycosidases"/>
    <property type="match status" value="1"/>
</dbReference>
<feature type="domain" description="Glycosyl hydrolase family 92 N-terminal" evidence="5">
    <location>
        <begin position="32"/>
        <end position="265"/>
    </location>
</feature>
<evidence type="ECO:0000256" key="3">
    <source>
        <dbReference type="ARBA" id="ARBA00022837"/>
    </source>
</evidence>
<organism evidence="6 7">
    <name type="scientific">Muribaculum intestinale</name>
    <dbReference type="NCBI Taxonomy" id="1796646"/>
    <lineage>
        <taxon>Bacteria</taxon>
        <taxon>Pseudomonadati</taxon>
        <taxon>Bacteroidota</taxon>
        <taxon>Bacteroidia</taxon>
        <taxon>Bacteroidales</taxon>
        <taxon>Muribaculaceae</taxon>
        <taxon>Muribaculum</taxon>
    </lineage>
</organism>
<gene>
    <name evidence="6" type="ORF">A4V02_06675</name>
</gene>
<dbReference type="RefSeq" id="WP_068960760.1">
    <property type="nucleotide sequence ID" value="NZ_CAMSDF010000018.1"/>
</dbReference>